<proteinExistence type="predicted"/>
<accession>A0A699ZCV1</accession>
<feature type="non-terminal residue" evidence="2">
    <location>
        <position position="87"/>
    </location>
</feature>
<dbReference type="AlphaFoldDB" id="A0A699ZCV1"/>
<protein>
    <submittedName>
        <fullName evidence="2">Uncharacterized protein</fullName>
    </submittedName>
</protein>
<evidence type="ECO:0000313" key="3">
    <source>
        <dbReference type="Proteomes" id="UP000485058"/>
    </source>
</evidence>
<feature type="compositionally biased region" description="Polar residues" evidence="1">
    <location>
        <begin position="75"/>
        <end position="87"/>
    </location>
</feature>
<comment type="caution">
    <text evidence="2">The sequence shown here is derived from an EMBL/GenBank/DDBJ whole genome shotgun (WGS) entry which is preliminary data.</text>
</comment>
<dbReference type="EMBL" id="BLLF01001545">
    <property type="protein sequence ID" value="GFH19941.1"/>
    <property type="molecule type" value="Genomic_DNA"/>
</dbReference>
<reference evidence="2 3" key="1">
    <citation type="submission" date="2020-02" db="EMBL/GenBank/DDBJ databases">
        <title>Draft genome sequence of Haematococcus lacustris strain NIES-144.</title>
        <authorList>
            <person name="Morimoto D."/>
            <person name="Nakagawa S."/>
            <person name="Yoshida T."/>
            <person name="Sawayama S."/>
        </authorList>
    </citation>
    <scope>NUCLEOTIDE SEQUENCE [LARGE SCALE GENOMIC DNA]</scope>
    <source>
        <strain evidence="2 3">NIES-144</strain>
    </source>
</reference>
<dbReference type="Proteomes" id="UP000485058">
    <property type="component" value="Unassembled WGS sequence"/>
</dbReference>
<evidence type="ECO:0000256" key="1">
    <source>
        <dbReference type="SAM" id="MobiDB-lite"/>
    </source>
</evidence>
<evidence type="ECO:0000313" key="2">
    <source>
        <dbReference type="EMBL" id="GFH19941.1"/>
    </source>
</evidence>
<keyword evidence="3" id="KW-1185">Reference proteome</keyword>
<name>A0A699ZCV1_HAELA</name>
<gene>
    <name evidence="2" type="ORF">HaLaN_16978</name>
</gene>
<feature type="region of interest" description="Disordered" evidence="1">
    <location>
        <begin position="55"/>
        <end position="87"/>
    </location>
</feature>
<organism evidence="2 3">
    <name type="scientific">Haematococcus lacustris</name>
    <name type="common">Green alga</name>
    <name type="synonym">Haematococcus pluvialis</name>
    <dbReference type="NCBI Taxonomy" id="44745"/>
    <lineage>
        <taxon>Eukaryota</taxon>
        <taxon>Viridiplantae</taxon>
        <taxon>Chlorophyta</taxon>
        <taxon>core chlorophytes</taxon>
        <taxon>Chlorophyceae</taxon>
        <taxon>CS clade</taxon>
        <taxon>Chlamydomonadales</taxon>
        <taxon>Haematococcaceae</taxon>
        <taxon>Haematococcus</taxon>
    </lineage>
</organism>
<sequence>MEDLVRQAAPYCLAAHWHPEVDREMVMLQAEVSYIEAEAAVAALKRQGADVSPAAAAAAPGGMEEEGGSGVRLPGNTTEQLQDLTVQ</sequence>